<reference evidence="2" key="1">
    <citation type="submission" date="2021-05" db="EMBL/GenBank/DDBJ databases">
        <title>Encephalitozoon hellem ATCC 50604 Complete Genome.</title>
        <authorList>
            <person name="Mascarenhas dos Santos A.C."/>
            <person name="Julian A.T."/>
            <person name="Pombert J.-F."/>
        </authorList>
    </citation>
    <scope>NUCLEOTIDE SEQUENCE</scope>
    <source>
        <strain evidence="2">ATCC 50604</strain>
    </source>
</reference>
<dbReference type="AlphaFoldDB" id="A0A9Q9CB45"/>
<feature type="compositionally biased region" description="Polar residues" evidence="1">
    <location>
        <begin position="547"/>
        <end position="558"/>
    </location>
</feature>
<gene>
    <name evidence="2" type="ORF">GPU96_09g17470</name>
</gene>
<sequence>MAGFYEKMREAWNRIKDTLRPGRRVESESYEKLCSRFESSKPISICELDDIKELCKAIAEPQCGKKIDDGFEMLKKMSMEKAERGIGAKWKRSEDAGDLKGERKAKKHRRRGYQKKYALKKENDVSWGILPKKYRVEGKTPTETIEKAICYDSEDNLFLHLGDVSTDEEEEYFCERNVKKLNSEEVKGSVRCNFGGDYNCKRCVEYEIRKEYELKEKERRREERERAEKRKKIAKDRWESKVPRSYFYLEKDLGVDRTMARYVTDDKFDMDDLEEEEKEKLVGILSQARRERLFDIETIEGRSVGLDGNEDKVSEIPATEVDGKKNDDKGVMPKASWSPNTEEDSMGTVLNVGNVPNPATVDSCSTLEPVSGDKENGSDTVQTEIGLDAKKDEGAVPLKTPFVFGGMPGETVRHEEKEGLGGSVKNEEPKRFGFWDGRTPGMQGDISAFRFDSSVSQPLTQNSPSTVNHENISSPFASDAKGPEIKPFVFGGSTTLQPQLSGVQESAEPHTPNPGSSLLKRKISGGEEAKQSSESSLLFGQERGAFLQSNGGMATGMQSFPLFGGAGQEQPGVPRQADATGSIGNMFGNGRSLFGELFGGTGPSQQPAKPSIGYADPNEKNEGGIGGLFGNSGIFNASDDDPFERNSLGGRR</sequence>
<evidence type="ECO:0000256" key="1">
    <source>
        <dbReference type="SAM" id="MobiDB-lite"/>
    </source>
</evidence>
<feature type="region of interest" description="Disordered" evidence="1">
    <location>
        <begin position="317"/>
        <end position="347"/>
    </location>
</feature>
<evidence type="ECO:0000313" key="2">
    <source>
        <dbReference type="EMBL" id="UTX43967.1"/>
    </source>
</evidence>
<feature type="compositionally biased region" description="Basic and acidic residues" evidence="1">
    <location>
        <begin position="321"/>
        <end position="331"/>
    </location>
</feature>
<evidence type="ECO:0000313" key="3">
    <source>
        <dbReference type="Proteomes" id="UP001059546"/>
    </source>
</evidence>
<feature type="compositionally biased region" description="Polar residues" evidence="1">
    <location>
        <begin position="456"/>
        <end position="476"/>
    </location>
</feature>
<feature type="region of interest" description="Disordered" evidence="1">
    <location>
        <begin position="415"/>
        <end position="439"/>
    </location>
</feature>
<dbReference type="Proteomes" id="UP001059546">
    <property type="component" value="Chromosome IX"/>
</dbReference>
<feature type="compositionally biased region" description="Basic and acidic residues" evidence="1">
    <location>
        <begin position="415"/>
        <end position="433"/>
    </location>
</feature>
<proteinExistence type="predicted"/>
<protein>
    <submittedName>
        <fullName evidence="2">Uncharacterized protein</fullName>
    </submittedName>
</protein>
<dbReference type="EMBL" id="CP075155">
    <property type="protein sequence ID" value="UTX43967.1"/>
    <property type="molecule type" value="Genomic_DNA"/>
</dbReference>
<feature type="region of interest" description="Disordered" evidence="1">
    <location>
        <begin position="456"/>
        <end position="652"/>
    </location>
</feature>
<organism evidence="2 3">
    <name type="scientific">Encephalitozoon hellem</name>
    <name type="common">Microsporidian parasite</name>
    <dbReference type="NCBI Taxonomy" id="27973"/>
    <lineage>
        <taxon>Eukaryota</taxon>
        <taxon>Fungi</taxon>
        <taxon>Fungi incertae sedis</taxon>
        <taxon>Microsporidia</taxon>
        <taxon>Unikaryonidae</taxon>
        <taxon>Encephalitozoon</taxon>
    </lineage>
</organism>
<accession>A0A9Q9CB45</accession>
<feature type="compositionally biased region" description="Polar residues" evidence="1">
    <location>
        <begin position="492"/>
        <end position="504"/>
    </location>
</feature>
<name>A0A9Q9CB45_ENCHE</name>